<comment type="caution">
    <text evidence="9">The sequence shown here is derived from an EMBL/GenBank/DDBJ whole genome shotgun (WGS) entry which is preliminary data.</text>
</comment>
<dbReference type="RefSeq" id="WP_188673725.1">
    <property type="nucleotide sequence ID" value="NZ_BMGP01000001.1"/>
</dbReference>
<dbReference type="GO" id="GO:0022857">
    <property type="term" value="F:transmembrane transporter activity"/>
    <property type="evidence" value="ECO:0007669"/>
    <property type="project" value="InterPro"/>
</dbReference>
<keyword evidence="5 7" id="KW-1133">Transmembrane helix</keyword>
<keyword evidence="2" id="KW-0813">Transport</keyword>
<feature type="transmembrane region" description="Helical" evidence="7">
    <location>
        <begin position="346"/>
        <end position="369"/>
    </location>
</feature>
<feature type="transmembrane region" description="Helical" evidence="7">
    <location>
        <begin position="161"/>
        <end position="193"/>
    </location>
</feature>
<keyword evidence="10" id="KW-1185">Reference proteome</keyword>
<proteinExistence type="predicted"/>
<dbReference type="Gene3D" id="1.20.1250.20">
    <property type="entry name" value="MFS general substrate transporter like domains"/>
    <property type="match status" value="1"/>
</dbReference>
<evidence type="ECO:0000256" key="1">
    <source>
        <dbReference type="ARBA" id="ARBA00004651"/>
    </source>
</evidence>
<dbReference type="EMBL" id="BMGP01000001">
    <property type="protein sequence ID" value="GGF15825.1"/>
    <property type="molecule type" value="Genomic_DNA"/>
</dbReference>
<feature type="transmembrane region" description="Helical" evidence="7">
    <location>
        <begin position="50"/>
        <end position="69"/>
    </location>
</feature>
<dbReference type="CDD" id="cd06173">
    <property type="entry name" value="MFS_MefA_like"/>
    <property type="match status" value="1"/>
</dbReference>
<organism evidence="9 10">
    <name type="scientific">Subtercola lobariae</name>
    <dbReference type="NCBI Taxonomy" id="1588641"/>
    <lineage>
        <taxon>Bacteria</taxon>
        <taxon>Bacillati</taxon>
        <taxon>Actinomycetota</taxon>
        <taxon>Actinomycetes</taxon>
        <taxon>Micrococcales</taxon>
        <taxon>Microbacteriaceae</taxon>
        <taxon>Subtercola</taxon>
    </lineage>
</organism>
<evidence type="ECO:0000256" key="7">
    <source>
        <dbReference type="SAM" id="Phobius"/>
    </source>
</evidence>
<dbReference type="Pfam" id="PF05977">
    <property type="entry name" value="MFS_3"/>
    <property type="match status" value="1"/>
</dbReference>
<dbReference type="Proteomes" id="UP000598775">
    <property type="component" value="Unassembled WGS sequence"/>
</dbReference>
<protein>
    <recommendedName>
        <fullName evidence="8">Major facilitator superfamily (MFS) profile domain-containing protein</fullName>
    </recommendedName>
</protein>
<dbReference type="InterPro" id="IPR020846">
    <property type="entry name" value="MFS_dom"/>
</dbReference>
<feature type="transmembrane region" description="Helical" evidence="7">
    <location>
        <begin position="375"/>
        <end position="397"/>
    </location>
</feature>
<evidence type="ECO:0000256" key="4">
    <source>
        <dbReference type="ARBA" id="ARBA00022692"/>
    </source>
</evidence>
<feature type="domain" description="Major facilitator superfamily (MFS) profile" evidence="8">
    <location>
        <begin position="1"/>
        <end position="402"/>
    </location>
</feature>
<dbReference type="PROSITE" id="PS50850">
    <property type="entry name" value="MFS"/>
    <property type="match status" value="1"/>
</dbReference>
<evidence type="ECO:0000256" key="2">
    <source>
        <dbReference type="ARBA" id="ARBA00022448"/>
    </source>
</evidence>
<feature type="transmembrane region" description="Helical" evidence="7">
    <location>
        <begin position="311"/>
        <end position="334"/>
    </location>
</feature>
<feature type="transmembrane region" description="Helical" evidence="7">
    <location>
        <begin position="12"/>
        <end position="30"/>
    </location>
</feature>
<dbReference type="GO" id="GO:0005886">
    <property type="term" value="C:plasma membrane"/>
    <property type="evidence" value="ECO:0007669"/>
    <property type="project" value="UniProtKB-SubCell"/>
</dbReference>
<keyword evidence="4 7" id="KW-0812">Transmembrane</keyword>
<keyword evidence="6 7" id="KW-0472">Membrane</keyword>
<evidence type="ECO:0000256" key="3">
    <source>
        <dbReference type="ARBA" id="ARBA00022475"/>
    </source>
</evidence>
<feature type="transmembrane region" description="Helical" evidence="7">
    <location>
        <begin position="257"/>
        <end position="279"/>
    </location>
</feature>
<comment type="subcellular location">
    <subcellularLocation>
        <location evidence="1">Cell membrane</location>
        <topology evidence="1">Multi-pass membrane protein</topology>
    </subcellularLocation>
</comment>
<sequence>MSGGTFRSLSIRNYRIWASGAIVSNVGTWMQRAAQDWIVLVQLTDHNATAVGIVLAFQFAPQVLLLPFTGLAADRFDRRKLLIATQTAMGALSLALGILTVTNEITLWQVYIFAFVFGSAAAFDSPARQTFVSQLVAGTHLSNAVALNSTSFNIARMIGPALAGILIALVGTGWVFIINAASYSLVLISLFAIRVSELHSFERRPKKPSDFVDGFRYVLTRPDLKVMLLMFFLVGTFGANFQIFLPTMSVSVFNVGPAAYGALSTFMAIGSVAGALLSARREHPRITLLLISTAAFGVALGFGAIAPTYLWFAIALVIVGIATLTFTTTTQSLVQLSTEQAMRGRVVAIMLAVGLGGTPIGAPLVGLVVDAFGPRWGVAVGAASGFAAFGVCAYYLIRYRRLRNTLDLNTDSPYSVGSSRR</sequence>
<dbReference type="PANTHER" id="PTHR23513">
    <property type="entry name" value="INTEGRAL MEMBRANE EFFLUX PROTEIN-RELATED"/>
    <property type="match status" value="1"/>
</dbReference>
<reference evidence="9 10" key="1">
    <citation type="journal article" date="2014" name="Int. J. Syst. Evol. Microbiol.">
        <title>Complete genome sequence of Corynebacterium casei LMG S-19264T (=DSM 44701T), isolated from a smear-ripened cheese.</title>
        <authorList>
            <consortium name="US DOE Joint Genome Institute (JGI-PGF)"/>
            <person name="Walter F."/>
            <person name="Albersmeier A."/>
            <person name="Kalinowski J."/>
            <person name="Ruckert C."/>
        </authorList>
    </citation>
    <scope>NUCLEOTIDE SEQUENCE [LARGE SCALE GENOMIC DNA]</scope>
    <source>
        <strain evidence="9 10">CGMCC 1.12976</strain>
    </source>
</reference>
<feature type="transmembrane region" description="Helical" evidence="7">
    <location>
        <begin position="226"/>
        <end position="245"/>
    </location>
</feature>
<gene>
    <name evidence="9" type="ORF">GCM10011399_07090</name>
</gene>
<evidence type="ECO:0000256" key="6">
    <source>
        <dbReference type="ARBA" id="ARBA00023136"/>
    </source>
</evidence>
<feature type="transmembrane region" description="Helical" evidence="7">
    <location>
        <begin position="286"/>
        <end position="305"/>
    </location>
</feature>
<evidence type="ECO:0000259" key="8">
    <source>
        <dbReference type="PROSITE" id="PS50850"/>
    </source>
</evidence>
<name>A0A917B3C9_9MICO</name>
<dbReference type="InterPro" id="IPR036259">
    <property type="entry name" value="MFS_trans_sf"/>
</dbReference>
<dbReference type="SUPFAM" id="SSF103473">
    <property type="entry name" value="MFS general substrate transporter"/>
    <property type="match status" value="1"/>
</dbReference>
<evidence type="ECO:0000313" key="10">
    <source>
        <dbReference type="Proteomes" id="UP000598775"/>
    </source>
</evidence>
<accession>A0A917B3C9</accession>
<keyword evidence="3" id="KW-1003">Cell membrane</keyword>
<dbReference type="PANTHER" id="PTHR23513:SF11">
    <property type="entry name" value="STAPHYLOFERRIN A TRANSPORTER"/>
    <property type="match status" value="1"/>
</dbReference>
<evidence type="ECO:0000313" key="9">
    <source>
        <dbReference type="EMBL" id="GGF15825.1"/>
    </source>
</evidence>
<dbReference type="InterPro" id="IPR010290">
    <property type="entry name" value="TM_effector"/>
</dbReference>
<evidence type="ECO:0000256" key="5">
    <source>
        <dbReference type="ARBA" id="ARBA00022989"/>
    </source>
</evidence>
<dbReference type="AlphaFoldDB" id="A0A917B3C9"/>